<reference evidence="3" key="1">
    <citation type="submission" date="2025-08" db="UniProtKB">
        <authorList>
            <consortium name="RefSeq"/>
        </authorList>
    </citation>
    <scope>IDENTIFICATION</scope>
</reference>
<dbReference type="AlphaFoldDB" id="A0A3Q0J6Q6"/>
<evidence type="ECO:0000313" key="3">
    <source>
        <dbReference type="RefSeq" id="XP_026682643.1"/>
    </source>
</evidence>
<accession>A0A3Q0J6Q6</accession>
<sequence>MTATEYDLYAIYTRKDPSPGDDVTSPEDLNYIHVELSEGTLVSLTTLNVHVHKSRQFRDKLMAINARLNFDLTRLKNTYSMLIDKYFLSNALRSVEQLLVTNEDLRSNLQDNDGSRTLSMDQLRSQIQVIKSRSENLSELDLVQKVSDLCLYVESFHLLNINDEIPDTSNPTREGSLQIESGYNSVHAFSSKTNGLIEYNNNGTFDNGREALLVDHTKVKNTIGPNKTRIRSGVSQRKAGEAEHSNQHINGQRKSNDVLESKDSSRALSMDQLRSQIQVIKSRSENLSELDLVQKVSDLCLYVESFHLLNINDVKV</sequence>
<dbReference type="KEGG" id="dci:113469273"/>
<evidence type="ECO:0000313" key="2">
    <source>
        <dbReference type="Proteomes" id="UP000079169"/>
    </source>
</evidence>
<dbReference type="RefSeq" id="XP_026682643.1">
    <property type="nucleotide sequence ID" value="XM_026826842.1"/>
</dbReference>
<dbReference type="PaxDb" id="121845-A0A3Q0J6Q6"/>
<feature type="compositionally biased region" description="Basic and acidic residues" evidence="1">
    <location>
        <begin position="254"/>
        <end position="265"/>
    </location>
</feature>
<dbReference type="Proteomes" id="UP000079169">
    <property type="component" value="Unplaced"/>
</dbReference>
<feature type="region of interest" description="Disordered" evidence="1">
    <location>
        <begin position="232"/>
        <end position="267"/>
    </location>
</feature>
<organism evidence="2 3">
    <name type="scientific">Diaphorina citri</name>
    <name type="common">Asian citrus psyllid</name>
    <dbReference type="NCBI Taxonomy" id="121845"/>
    <lineage>
        <taxon>Eukaryota</taxon>
        <taxon>Metazoa</taxon>
        <taxon>Ecdysozoa</taxon>
        <taxon>Arthropoda</taxon>
        <taxon>Hexapoda</taxon>
        <taxon>Insecta</taxon>
        <taxon>Pterygota</taxon>
        <taxon>Neoptera</taxon>
        <taxon>Paraneoptera</taxon>
        <taxon>Hemiptera</taxon>
        <taxon>Sternorrhyncha</taxon>
        <taxon>Psylloidea</taxon>
        <taxon>Psyllidae</taxon>
        <taxon>Diaphorininae</taxon>
        <taxon>Diaphorina</taxon>
    </lineage>
</organism>
<proteinExistence type="predicted"/>
<keyword evidence="2" id="KW-1185">Reference proteome</keyword>
<name>A0A3Q0J6Q6_DIACI</name>
<evidence type="ECO:0000256" key="1">
    <source>
        <dbReference type="SAM" id="MobiDB-lite"/>
    </source>
</evidence>
<dbReference type="GeneID" id="113469273"/>
<gene>
    <name evidence="3" type="primary">LOC113469273</name>
</gene>
<protein>
    <submittedName>
        <fullName evidence="3">Uncharacterized protein LOC113469273</fullName>
    </submittedName>
</protein>